<dbReference type="EMBL" id="JACCFO010000001">
    <property type="protein sequence ID" value="NYI96093.1"/>
    <property type="molecule type" value="Genomic_DNA"/>
</dbReference>
<dbReference type="RefSeq" id="WP_179767512.1">
    <property type="nucleotide sequence ID" value="NZ_JACCFO010000001.1"/>
</dbReference>
<organism evidence="1 2">
    <name type="scientific">Streptomonospora nanhaiensis</name>
    <dbReference type="NCBI Taxonomy" id="1323731"/>
    <lineage>
        <taxon>Bacteria</taxon>
        <taxon>Bacillati</taxon>
        <taxon>Actinomycetota</taxon>
        <taxon>Actinomycetes</taxon>
        <taxon>Streptosporangiales</taxon>
        <taxon>Nocardiopsidaceae</taxon>
        <taxon>Streptomonospora</taxon>
    </lineage>
</organism>
<proteinExistence type="predicted"/>
<evidence type="ECO:0000313" key="1">
    <source>
        <dbReference type="EMBL" id="NYI96093.1"/>
    </source>
</evidence>
<protein>
    <submittedName>
        <fullName evidence="1">Uncharacterized protein</fullName>
    </submittedName>
</protein>
<sequence length="86" mass="9671">MQFHGYEQVGDSRERYAGTWEDARAAAHWLRSRFADYQRGVASQSVPAVREWFAEERLRAGGGVVWEARMADGRRVSLSVVPAGDS</sequence>
<keyword evidence="2" id="KW-1185">Reference proteome</keyword>
<evidence type="ECO:0000313" key="2">
    <source>
        <dbReference type="Proteomes" id="UP000575985"/>
    </source>
</evidence>
<comment type="caution">
    <text evidence="1">The sequence shown here is derived from an EMBL/GenBank/DDBJ whole genome shotgun (WGS) entry which is preliminary data.</text>
</comment>
<dbReference type="Proteomes" id="UP000575985">
    <property type="component" value="Unassembled WGS sequence"/>
</dbReference>
<dbReference type="AlphaFoldDB" id="A0A853BLJ3"/>
<reference evidence="1 2" key="1">
    <citation type="submission" date="2020-07" db="EMBL/GenBank/DDBJ databases">
        <title>Sequencing the genomes of 1000 actinobacteria strains.</title>
        <authorList>
            <person name="Klenk H.-P."/>
        </authorList>
    </citation>
    <scope>NUCLEOTIDE SEQUENCE [LARGE SCALE GENOMIC DNA]</scope>
    <source>
        <strain evidence="1 2">DSM 45927</strain>
    </source>
</reference>
<gene>
    <name evidence="1" type="ORF">HNR12_002370</name>
</gene>
<accession>A0A853BLJ3</accession>
<name>A0A853BLJ3_9ACTN</name>